<proteinExistence type="predicted"/>
<name>A0A934KY44_9FLAO</name>
<dbReference type="Proteomes" id="UP000662373">
    <property type="component" value="Unassembled WGS sequence"/>
</dbReference>
<reference evidence="1 2" key="1">
    <citation type="submission" date="2020-09" db="EMBL/GenBank/DDBJ databases">
        <title>Draft genome of Gelidibacter salicanalis PAMC21136.</title>
        <authorList>
            <person name="Park H."/>
        </authorList>
    </citation>
    <scope>NUCLEOTIDE SEQUENCE [LARGE SCALE GENOMIC DNA]</scope>
    <source>
        <strain evidence="1 2">PAMC21136</strain>
    </source>
</reference>
<accession>A0A934KY44</accession>
<dbReference type="RefSeq" id="WP_199603649.1">
    <property type="nucleotide sequence ID" value="NZ_JAEHJZ010000091.1"/>
</dbReference>
<keyword evidence="2" id="KW-1185">Reference proteome</keyword>
<comment type="caution">
    <text evidence="1">The sequence shown here is derived from an EMBL/GenBank/DDBJ whole genome shotgun (WGS) entry which is preliminary data.</text>
</comment>
<evidence type="ECO:0000313" key="1">
    <source>
        <dbReference type="EMBL" id="MBJ7883083.1"/>
    </source>
</evidence>
<protein>
    <submittedName>
        <fullName evidence="1">Uncharacterized protein</fullName>
    </submittedName>
</protein>
<organism evidence="1 2">
    <name type="scientific">Gelidibacter salicanalis</name>
    <dbReference type="NCBI Taxonomy" id="291193"/>
    <lineage>
        <taxon>Bacteria</taxon>
        <taxon>Pseudomonadati</taxon>
        <taxon>Bacteroidota</taxon>
        <taxon>Flavobacteriia</taxon>
        <taxon>Flavobacteriales</taxon>
        <taxon>Flavobacteriaceae</taxon>
        <taxon>Gelidibacter</taxon>
    </lineage>
</organism>
<evidence type="ECO:0000313" key="2">
    <source>
        <dbReference type="Proteomes" id="UP000662373"/>
    </source>
</evidence>
<dbReference type="EMBL" id="JAEHJZ010000091">
    <property type="protein sequence ID" value="MBJ7883083.1"/>
    <property type="molecule type" value="Genomic_DNA"/>
</dbReference>
<gene>
    <name evidence="1" type="ORF">JEM65_20865</name>
</gene>
<dbReference type="AlphaFoldDB" id="A0A934KY44"/>
<sequence>MKNKILTLILIISINSFSQENKKLFQSEFAPFTIQCEKIGRIITDKTTESNLSDWYEGTDSDELVTELIAFESEIDKSDLKITYYLTLINESPLIYIFDFANEETKKSFGQLYIRFINRDNILSDNLKFVTKKEMEEIKTELLIIPPPPPPSPKKKKNGN</sequence>